<dbReference type="InterPro" id="IPR057596">
    <property type="entry name" value="RDRP_core"/>
</dbReference>
<dbReference type="PANTHER" id="PTHR23079:SF17">
    <property type="entry name" value="RNA-DEPENDENT RNA POLYMERASE"/>
    <property type="match status" value="1"/>
</dbReference>
<evidence type="ECO:0000313" key="5">
    <source>
        <dbReference type="Proteomes" id="UP000663419"/>
    </source>
</evidence>
<evidence type="ECO:0000259" key="2">
    <source>
        <dbReference type="Pfam" id="PF05183"/>
    </source>
</evidence>
<feature type="domain" description="RDRP core" evidence="2">
    <location>
        <begin position="426"/>
        <end position="1024"/>
    </location>
</feature>
<accession>A0A8A1L9X9</accession>
<feature type="domain" description="RdRP-like PH" evidence="3">
    <location>
        <begin position="131"/>
        <end position="301"/>
    </location>
</feature>
<organism evidence="4 5">
    <name type="scientific">Ajellomyces capsulatus (strain H88)</name>
    <name type="common">Darling's disease fungus</name>
    <name type="synonym">Histoplasma capsulatum</name>
    <dbReference type="NCBI Taxonomy" id="544711"/>
    <lineage>
        <taxon>Eukaryota</taxon>
        <taxon>Fungi</taxon>
        <taxon>Dikarya</taxon>
        <taxon>Ascomycota</taxon>
        <taxon>Pezizomycotina</taxon>
        <taxon>Eurotiomycetes</taxon>
        <taxon>Eurotiomycetidae</taxon>
        <taxon>Onygenales</taxon>
        <taxon>Ajellomycetaceae</taxon>
        <taxon>Histoplasma</taxon>
    </lineage>
</organism>
<dbReference type="Proteomes" id="UP000663419">
    <property type="component" value="Chromosome 1"/>
</dbReference>
<name>A0A8A1L9X9_AJEC8</name>
<keyword evidence="1 4" id="KW-0696">RNA-directed RNA polymerase</keyword>
<dbReference type="VEuPathDB" id="FungiDB:I7I53_11117"/>
<dbReference type="Pfam" id="PF25358">
    <property type="entry name" value="PH_fung_RdRP"/>
    <property type="match status" value="1"/>
</dbReference>
<dbReference type="GO" id="GO:0003723">
    <property type="term" value="F:RNA binding"/>
    <property type="evidence" value="ECO:0007669"/>
    <property type="project" value="UniProtKB-KW"/>
</dbReference>
<gene>
    <name evidence="4" type="ORF">I7I53_11117</name>
</gene>
<dbReference type="Pfam" id="PF05183">
    <property type="entry name" value="RdRP"/>
    <property type="match status" value="1"/>
</dbReference>
<proteinExistence type="inferred from homology"/>
<evidence type="ECO:0000313" key="4">
    <source>
        <dbReference type="EMBL" id="QSS50430.1"/>
    </source>
</evidence>
<sequence>MEIFCRNVPDQVQNNHLTRQFRPVLAPFGIHCFHCRKLPSRNAILTIGDLSKALKLLATYGRSSGPGRARRPPRQQLRMFGQVIVIEQGRNTPDEFLLRSLRNEEETRLARGAISNNVQNHHQAPPVKRIKSFSITAMSCGMWDYHQGNPVFIECYRCGKNGKIAFGKTAVRVALETMQDVIYHLEFTYSNILGSIYTGTINAPSITITADTAPRLYKTDPTDVLAAGLHDMLQIQQKWMRGRPLKTRVGHFGDEHEALAGTCFVYRFLLKSSDDLVVVRDLANERHIPDIARWVDHRAKYDAPYSTLMQRFMAFLSQENMPYRVRFQLQKLVWNGDISPAKAISFASRVRAALVIEDLDIVVRALMRLSSDVKWPSPDVEASEVDVPALVEVFKNALESTAREREMTRSNRPMHPNHISIHRAQITPCGTYLDGPHAETKNRVLRHYSSHVDHFLRVEFVDETGDPVRYDPRASIDMIFESRFKTVLKSGINIAGRKFEFLGFSHSSLRSQTCWFVAPFYKDRILYNASTIIQNLGRFDHIQSPAKQVARIGQTFSDTLTSIPISDKYISIGKDVERNGRVFSDGVGTISPSVMYMIWKDHSLRTVVKPTVFQIRLAGAKGMISLDSRKKGKSLVLRPSMIKFHLPNSYNAFNIEICGSGLKPLPFFLNAQLIKILEDLGVDDSVFLRLQADEISRLRATATSTAKAARFLEDTNIAKSVGLPWLINILEGFGLRHSNDEFLRRVMELAVLIKLRDLKYRARIRVPNAVTLFGIMDETGILKEGEVFCTSLSDKGVREVLVNPRVVVTRSPAMHPGDVQIARAVDVPADSPLRQLHNCIAFSQHGHRDLPSMLSGGDLDGDLYNVIFDNTLLPKRIARPAEYPRVQEKVLGRAVVREDIIDFFVTFMQQDQLGRIATIHQALADRRPLGTFDPECLLLAELHSTAVDFSKTGVPVDLARIPKFPSCRPDFQAPSPRIRIAENLSLLEGDMDAVQDGGDEDDDERPAVRFYKSENILGKLYRSIDEVKFLQHRQSAMELPSAMGAPSVLQGVWEFVQREAEGFLWDHHIEHALDIRQIYEDNLLEIMARYSSTPWKSSITEYEVFVGTILGHGQKLSQRQKDSSKQMREEYEDLVQFVTALIQDREAGGVESLERSIACLYIAVEEEKKDNHSSRTASGPKHDSSVARHYHKLKQQHQDQLGHGYGADKQGRKHRLLSFPWIAAIVCLKEVDKLQRTMPF</sequence>
<dbReference type="GO" id="GO:0030422">
    <property type="term" value="P:siRNA processing"/>
    <property type="evidence" value="ECO:0007669"/>
    <property type="project" value="TreeGrafter"/>
</dbReference>
<dbReference type="AlphaFoldDB" id="A0A8A1L9X9"/>
<dbReference type="GO" id="GO:0031380">
    <property type="term" value="C:nuclear RNA-directed RNA polymerase complex"/>
    <property type="evidence" value="ECO:0007669"/>
    <property type="project" value="TreeGrafter"/>
</dbReference>
<dbReference type="EC" id="2.7.7.48" evidence="1"/>
<dbReference type="PANTHER" id="PTHR23079">
    <property type="entry name" value="RNA-DEPENDENT RNA POLYMERASE"/>
    <property type="match status" value="1"/>
</dbReference>
<evidence type="ECO:0000259" key="3">
    <source>
        <dbReference type="Pfam" id="PF25358"/>
    </source>
</evidence>
<evidence type="ECO:0000256" key="1">
    <source>
        <dbReference type="RuleBase" id="RU363098"/>
    </source>
</evidence>
<dbReference type="InterPro" id="IPR057503">
    <property type="entry name" value="PH_RdRP"/>
</dbReference>
<keyword evidence="1" id="KW-0808">Transferase</keyword>
<reference evidence="4" key="1">
    <citation type="submission" date="2021-01" db="EMBL/GenBank/DDBJ databases">
        <title>Chromosome-level genome assembly of a human fungal pathogen reveals clustering of transcriptionally co-regulated genes.</title>
        <authorList>
            <person name="Voorhies M."/>
            <person name="Cohen S."/>
            <person name="Shea T.P."/>
            <person name="Petrus S."/>
            <person name="Munoz J.F."/>
            <person name="Poplawski S."/>
            <person name="Goldman W.E."/>
            <person name="Michael T."/>
            <person name="Cuomo C.A."/>
            <person name="Sil A."/>
            <person name="Beyhan S."/>
        </authorList>
    </citation>
    <scope>NUCLEOTIDE SEQUENCE</scope>
    <source>
        <strain evidence="4">H88</strain>
    </source>
</reference>
<dbReference type="InterPro" id="IPR007855">
    <property type="entry name" value="RDRP"/>
</dbReference>
<protein>
    <recommendedName>
        <fullName evidence="1">RNA-dependent RNA polymerase</fullName>
        <ecNumber evidence="1">2.7.7.48</ecNumber>
    </recommendedName>
</protein>
<comment type="catalytic activity">
    <reaction evidence="1">
        <text>RNA(n) + a ribonucleoside 5'-triphosphate = RNA(n+1) + diphosphate</text>
        <dbReference type="Rhea" id="RHEA:21248"/>
        <dbReference type="Rhea" id="RHEA-COMP:14527"/>
        <dbReference type="Rhea" id="RHEA-COMP:17342"/>
        <dbReference type="ChEBI" id="CHEBI:33019"/>
        <dbReference type="ChEBI" id="CHEBI:61557"/>
        <dbReference type="ChEBI" id="CHEBI:140395"/>
        <dbReference type="EC" id="2.7.7.48"/>
    </reaction>
</comment>
<comment type="similarity">
    <text evidence="1">Belongs to the RdRP family.</text>
</comment>
<keyword evidence="1" id="KW-0548">Nucleotidyltransferase</keyword>
<dbReference type="GO" id="GO:0003968">
    <property type="term" value="F:RNA-directed RNA polymerase activity"/>
    <property type="evidence" value="ECO:0007669"/>
    <property type="project" value="UniProtKB-KW"/>
</dbReference>
<keyword evidence="1" id="KW-0694">RNA-binding</keyword>
<dbReference type="EMBL" id="CP069102">
    <property type="protein sequence ID" value="QSS50430.1"/>
    <property type="molecule type" value="Genomic_DNA"/>
</dbReference>